<proteinExistence type="predicted"/>
<dbReference type="EMBL" id="QGGW01000011">
    <property type="protein sequence ID" value="PWK58003.1"/>
    <property type="molecule type" value="Genomic_DNA"/>
</dbReference>
<dbReference type="Proteomes" id="UP000245708">
    <property type="component" value="Unassembled WGS sequence"/>
</dbReference>
<gene>
    <name evidence="1" type="ORF">C7455_11153</name>
</gene>
<protein>
    <recommendedName>
        <fullName evidence="3">Calcineurin-like phosphoesterase family protein</fullName>
    </recommendedName>
</protein>
<dbReference type="Gene3D" id="3.60.21.10">
    <property type="match status" value="1"/>
</dbReference>
<evidence type="ECO:0000313" key="1">
    <source>
        <dbReference type="EMBL" id="PWK58003.1"/>
    </source>
</evidence>
<sequence>MAHLFTADPHFGHARIIDFCNRPLASIAEMDSHILTRMQAAMTPDDDLWVIGDFAFGGPDRAARF</sequence>
<keyword evidence="2" id="KW-1185">Reference proteome</keyword>
<name>A0A316GBN7_9RHOB</name>
<dbReference type="AlphaFoldDB" id="A0A316GBN7"/>
<evidence type="ECO:0000313" key="2">
    <source>
        <dbReference type="Proteomes" id="UP000245708"/>
    </source>
</evidence>
<accession>A0A316GBN7</accession>
<dbReference type="InterPro" id="IPR029052">
    <property type="entry name" value="Metallo-depent_PP-like"/>
</dbReference>
<comment type="caution">
    <text evidence="1">The sequence shown here is derived from an EMBL/GenBank/DDBJ whole genome shotgun (WGS) entry which is preliminary data.</text>
</comment>
<evidence type="ECO:0008006" key="3">
    <source>
        <dbReference type="Google" id="ProtNLM"/>
    </source>
</evidence>
<dbReference type="RefSeq" id="WP_245904401.1">
    <property type="nucleotide sequence ID" value="NZ_QGGW01000011.1"/>
</dbReference>
<organism evidence="1 2">
    <name type="scientific">Roseicyclus mahoneyensis</name>
    <dbReference type="NCBI Taxonomy" id="164332"/>
    <lineage>
        <taxon>Bacteria</taxon>
        <taxon>Pseudomonadati</taxon>
        <taxon>Pseudomonadota</taxon>
        <taxon>Alphaproteobacteria</taxon>
        <taxon>Rhodobacterales</taxon>
        <taxon>Roseobacteraceae</taxon>
        <taxon>Roseicyclus</taxon>
    </lineage>
</organism>
<reference evidence="1 2" key="1">
    <citation type="submission" date="2018-05" db="EMBL/GenBank/DDBJ databases">
        <title>Genomic Encyclopedia of Type Strains, Phase IV (KMG-IV): sequencing the most valuable type-strain genomes for metagenomic binning, comparative biology and taxonomic classification.</title>
        <authorList>
            <person name="Goeker M."/>
        </authorList>
    </citation>
    <scope>NUCLEOTIDE SEQUENCE [LARGE SCALE GENOMIC DNA]</scope>
    <source>
        <strain evidence="1 2">DSM 16097</strain>
    </source>
</reference>